<dbReference type="Pfam" id="PF07687">
    <property type="entry name" value="M20_dimer"/>
    <property type="match status" value="1"/>
</dbReference>
<evidence type="ECO:0000256" key="2">
    <source>
        <dbReference type="ARBA" id="ARBA00022801"/>
    </source>
</evidence>
<keyword evidence="3" id="KW-0862">Zinc</keyword>
<keyword evidence="2" id="KW-0378">Hydrolase</keyword>
<reference evidence="6" key="1">
    <citation type="submission" date="2020-12" db="EMBL/GenBank/DDBJ databases">
        <title>Leucobacter sp. CAS1, isolated from Chromium sludge.</title>
        <authorList>
            <person name="Xu Z."/>
        </authorList>
    </citation>
    <scope>NUCLEOTIDE SEQUENCE</scope>
    <source>
        <strain evidence="6">CSA1</strain>
    </source>
</reference>
<dbReference type="PIRSF" id="PIRSF001235">
    <property type="entry name" value="Amidase_carbamoylase"/>
    <property type="match status" value="1"/>
</dbReference>
<dbReference type="GO" id="GO:0046872">
    <property type="term" value="F:metal ion binding"/>
    <property type="evidence" value="ECO:0007669"/>
    <property type="project" value="UniProtKB-KW"/>
</dbReference>
<evidence type="ECO:0000256" key="4">
    <source>
        <dbReference type="PIRSR" id="PIRSR001235-2"/>
    </source>
</evidence>
<dbReference type="AlphaFoldDB" id="A0A934Q6D8"/>
<feature type="binding site" evidence="3">
    <location>
        <position position="120"/>
    </location>
    <ligand>
        <name>Zn(2+)</name>
        <dbReference type="ChEBI" id="CHEBI:29105"/>
        <label>2</label>
    </ligand>
</feature>
<dbReference type="SUPFAM" id="SSF55031">
    <property type="entry name" value="Bacterial exopeptidase dimerisation domain"/>
    <property type="match status" value="1"/>
</dbReference>
<sequence length="399" mass="42367">MSVTRLLADIEQLGRDRRSGGYYRPVFSAAELDLRSWFIAEAERRGLDVTTDRNGIIWAWWGEPQAGSVVTGSHLDSVPGGGAFDGPLGVAAALQAVDVLRERGVQPRRSLAVAVFPEEEGSRFGIACLGSRLLTGKLSADRARSLTDQDGNTLADVFAAGGLDPNHLGRDDEALGRIGRFVELHIEQGRGLIDLGRPIAVGSSILGHGRWRVSVQGQGNHAGTTAMSDRSDPVVAAAEMVGAVADLAEQIDDARATVGRFEPFPGGTNVIASEVSFWVDARHPHDETTRALVTRIEEACARIAAARGCTVAVTEESWSPTAHFDAGLTRELTELLPDAPVLRTGAGHDAGILAEFAPSAMLFTRNPSGISHSPEEYAEDADADHSAVALADVLEGMLR</sequence>
<dbReference type="EMBL" id="JAEHOH010000002">
    <property type="protein sequence ID" value="MBK0417901.1"/>
    <property type="molecule type" value="Genomic_DNA"/>
</dbReference>
<protein>
    <submittedName>
        <fullName evidence="6">Allantoate amidohydrolase</fullName>
    </submittedName>
</protein>
<gene>
    <name evidence="6" type="ORF">JD276_02475</name>
</gene>
<dbReference type="InterPro" id="IPR036264">
    <property type="entry name" value="Bact_exopeptidase_dim_dom"/>
</dbReference>
<keyword evidence="3" id="KW-0479">Metal-binding</keyword>
<dbReference type="RefSeq" id="WP_200113588.1">
    <property type="nucleotide sequence ID" value="NZ_JAEHOH010000002.1"/>
</dbReference>
<proteinExistence type="inferred from homology"/>
<feature type="binding site" evidence="4">
    <location>
        <position position="282"/>
    </location>
    <ligand>
        <name>allantoate</name>
        <dbReference type="ChEBI" id="CHEBI:17536"/>
    </ligand>
</feature>
<evidence type="ECO:0000259" key="5">
    <source>
        <dbReference type="Pfam" id="PF07687"/>
    </source>
</evidence>
<dbReference type="Gene3D" id="3.40.630.10">
    <property type="entry name" value="Zn peptidases"/>
    <property type="match status" value="1"/>
</dbReference>
<dbReference type="GO" id="GO:0016813">
    <property type="term" value="F:hydrolase activity, acting on carbon-nitrogen (but not peptide) bonds, in linear amidines"/>
    <property type="evidence" value="ECO:0007669"/>
    <property type="project" value="InterPro"/>
</dbReference>
<dbReference type="InterPro" id="IPR011650">
    <property type="entry name" value="Peptidase_M20_dimer"/>
</dbReference>
<feature type="binding site" evidence="4">
    <location>
        <position position="269"/>
    </location>
    <ligand>
        <name>allantoate</name>
        <dbReference type="ChEBI" id="CHEBI:17536"/>
    </ligand>
</feature>
<comment type="similarity">
    <text evidence="1">Belongs to the peptidase M20 family.</text>
</comment>
<feature type="binding site" evidence="3">
    <location>
        <position position="372"/>
    </location>
    <ligand>
        <name>Zn(2+)</name>
        <dbReference type="ChEBI" id="CHEBI:29105"/>
        <label>2</label>
    </ligand>
</feature>
<dbReference type="InterPro" id="IPR010158">
    <property type="entry name" value="Amidase_Cbmase"/>
</dbReference>
<feature type="domain" description="Peptidase M20 dimerisation" evidence="5">
    <location>
        <begin position="207"/>
        <end position="304"/>
    </location>
</feature>
<dbReference type="PANTHER" id="PTHR32494">
    <property type="entry name" value="ALLANTOATE DEIMINASE-RELATED"/>
    <property type="match status" value="1"/>
</dbReference>
<feature type="binding site" evidence="3">
    <location>
        <position position="85"/>
    </location>
    <ligand>
        <name>Zn(2+)</name>
        <dbReference type="ChEBI" id="CHEBI:29105"/>
        <label>1</label>
    </ligand>
</feature>
<dbReference type="CDD" id="cd03884">
    <property type="entry name" value="M20_bAS"/>
    <property type="match status" value="1"/>
</dbReference>
<dbReference type="NCBIfam" id="NF006770">
    <property type="entry name" value="PRK09290.1-4"/>
    <property type="match status" value="1"/>
</dbReference>
<evidence type="ECO:0000313" key="7">
    <source>
        <dbReference type="Proteomes" id="UP000608530"/>
    </source>
</evidence>
<dbReference type="Pfam" id="PF01546">
    <property type="entry name" value="Peptidase_M20"/>
    <property type="match status" value="1"/>
</dbReference>
<accession>A0A934Q6D8</accession>
<dbReference type="InterPro" id="IPR002933">
    <property type="entry name" value="Peptidase_M20"/>
</dbReference>
<evidence type="ECO:0000256" key="1">
    <source>
        <dbReference type="ARBA" id="ARBA00006153"/>
    </source>
</evidence>
<feature type="binding site" evidence="3">
    <location>
        <position position="74"/>
    </location>
    <ligand>
        <name>Zn(2+)</name>
        <dbReference type="ChEBI" id="CHEBI:29105"/>
        <label>1</label>
    </ligand>
</feature>
<feature type="binding site" evidence="4">
    <location>
        <position position="210"/>
    </location>
    <ligand>
        <name>allantoate</name>
        <dbReference type="ChEBI" id="CHEBI:17536"/>
    </ligand>
</feature>
<comment type="caution">
    <text evidence="6">The sequence shown here is derived from an EMBL/GenBank/DDBJ whole genome shotgun (WGS) entry which is preliminary data.</text>
</comment>
<evidence type="ECO:0000313" key="6">
    <source>
        <dbReference type="EMBL" id="MBK0417901.1"/>
    </source>
</evidence>
<comment type="cofactor">
    <cofactor evidence="3">
        <name>Zn(2+)</name>
        <dbReference type="ChEBI" id="CHEBI:29105"/>
    </cofactor>
    <text evidence="3">Binds 2 Zn(2+) ions per subunit.</text>
</comment>
<feature type="binding site" evidence="3">
    <location>
        <position position="185"/>
    </location>
    <ligand>
        <name>Zn(2+)</name>
        <dbReference type="ChEBI" id="CHEBI:29105"/>
        <label>1</label>
    </ligand>
</feature>
<organism evidence="6 7">
    <name type="scientific">Leucobacter chromiisoli</name>
    <dbReference type="NCBI Taxonomy" id="2796471"/>
    <lineage>
        <taxon>Bacteria</taxon>
        <taxon>Bacillati</taxon>
        <taxon>Actinomycetota</taxon>
        <taxon>Actinomycetes</taxon>
        <taxon>Micrococcales</taxon>
        <taxon>Microbacteriaceae</taxon>
        <taxon>Leucobacter</taxon>
    </lineage>
</organism>
<evidence type="ECO:0000256" key="3">
    <source>
        <dbReference type="PIRSR" id="PIRSR001235-1"/>
    </source>
</evidence>
<feature type="binding site" evidence="3">
    <location>
        <position position="85"/>
    </location>
    <ligand>
        <name>Zn(2+)</name>
        <dbReference type="ChEBI" id="CHEBI:29105"/>
        <label>2</label>
    </ligand>
</feature>
<keyword evidence="7" id="KW-1185">Reference proteome</keyword>
<dbReference type="SUPFAM" id="SSF53187">
    <property type="entry name" value="Zn-dependent exopeptidases"/>
    <property type="match status" value="1"/>
</dbReference>
<dbReference type="Gene3D" id="3.30.70.360">
    <property type="match status" value="1"/>
</dbReference>
<dbReference type="PANTHER" id="PTHR32494:SF5">
    <property type="entry name" value="ALLANTOATE AMIDOHYDROLASE"/>
    <property type="match status" value="1"/>
</dbReference>
<dbReference type="NCBIfam" id="TIGR01879">
    <property type="entry name" value="hydantase"/>
    <property type="match status" value="1"/>
</dbReference>
<name>A0A934Q6D8_9MICO</name>
<dbReference type="Proteomes" id="UP000608530">
    <property type="component" value="Unassembled WGS sequence"/>
</dbReference>